<dbReference type="Bgee" id="FBgn0259949">
    <property type="expression patterns" value="Expressed in spermatid in male reproductive gland and 11 other cell types or tissues"/>
</dbReference>
<feature type="non-terminal residue" evidence="2">
    <location>
        <position position="1"/>
    </location>
</feature>
<name>C9QNY8_DROME</name>
<dbReference type="InterPro" id="IPR036880">
    <property type="entry name" value="Kunitz_BPTI_sf"/>
</dbReference>
<feature type="signal peptide" evidence="1">
    <location>
        <begin position="1"/>
        <end position="23"/>
    </location>
</feature>
<dbReference type="SUPFAM" id="SSF57362">
    <property type="entry name" value="BPTI-like"/>
    <property type="match status" value="1"/>
</dbReference>
<dbReference type="HOGENOM" id="CLU_164133_0_2_1"/>
<gene>
    <name evidence="2" type="primary">Sfp23F-RA</name>
</gene>
<evidence type="ECO:0000313" key="2">
    <source>
        <dbReference type="EMBL" id="ACX30032.1"/>
    </source>
</evidence>
<dbReference type="VEuPathDB" id="VectorBase:FBgn0259949"/>
<dbReference type="AlphaFoldDB" id="C9QNY8"/>
<proteinExistence type="evidence at transcript level"/>
<sequence length="82" mass="9193">NISKMRLYKIFCLICSIFGCVSALKDPSCAVELFGQGACNTLITRIGYLRWENMCTSKNFVACDTDGTSFESIKECEDKCKE</sequence>
<organism evidence="2">
    <name type="scientific">Drosophila melanogaster</name>
    <name type="common">Fruit fly</name>
    <dbReference type="NCBI Taxonomy" id="7227"/>
    <lineage>
        <taxon>Eukaryota</taxon>
        <taxon>Metazoa</taxon>
        <taxon>Ecdysozoa</taxon>
        <taxon>Arthropoda</taxon>
        <taxon>Hexapoda</taxon>
        <taxon>Insecta</taxon>
        <taxon>Pterygota</taxon>
        <taxon>Neoptera</taxon>
        <taxon>Endopterygota</taxon>
        <taxon>Diptera</taxon>
        <taxon>Brachycera</taxon>
        <taxon>Muscomorpha</taxon>
        <taxon>Ephydroidea</taxon>
        <taxon>Drosophilidae</taxon>
        <taxon>Drosophila</taxon>
        <taxon>Sophophora</taxon>
    </lineage>
</organism>
<dbReference type="Gene3D" id="4.10.410.10">
    <property type="entry name" value="Pancreatic trypsin inhibitor Kunitz domain"/>
    <property type="match status" value="1"/>
</dbReference>
<accession>C9QNY8</accession>
<protein>
    <submittedName>
        <fullName evidence="2">MIP14517p</fullName>
    </submittedName>
</protein>
<dbReference type="OrthoDB" id="4473401at2759"/>
<keyword evidence="1" id="KW-0732">Signal</keyword>
<dbReference type="EMBL" id="BT099870">
    <property type="protein sequence ID" value="ACX30032.1"/>
    <property type="molecule type" value="mRNA"/>
</dbReference>
<dbReference type="GO" id="GO:0004867">
    <property type="term" value="F:serine-type endopeptidase inhibitor activity"/>
    <property type="evidence" value="ECO:0007669"/>
    <property type="project" value="InterPro"/>
</dbReference>
<reference evidence="2" key="1">
    <citation type="submission" date="2009-09" db="EMBL/GenBank/DDBJ databases">
        <authorList>
            <person name="Carlson J."/>
            <person name="Booth B."/>
            <person name="Frise E."/>
            <person name="Sandler J."/>
            <person name="Wan K."/>
            <person name="Yu C."/>
            <person name="Celniker S."/>
        </authorList>
    </citation>
    <scope>NUCLEOTIDE SEQUENCE</scope>
</reference>
<evidence type="ECO:0000256" key="1">
    <source>
        <dbReference type="SAM" id="SignalP"/>
    </source>
</evidence>
<dbReference type="ExpressionAtlas" id="C9QNY8">
    <property type="expression patterns" value="baseline and differential"/>
</dbReference>
<feature type="chain" id="PRO_5003001120" evidence="1">
    <location>
        <begin position="24"/>
        <end position="82"/>
    </location>
</feature>